<reference evidence="1 2" key="1">
    <citation type="submission" date="2009-04" db="EMBL/GenBank/DDBJ databases">
        <authorList>
            <person name="Qin X."/>
            <person name="Bachman B."/>
            <person name="Battles P."/>
            <person name="Bell A."/>
            <person name="Bess C."/>
            <person name="Bickham C."/>
            <person name="Chaboub L."/>
            <person name="Chen D."/>
            <person name="Coyle M."/>
            <person name="Deiros D.R."/>
            <person name="Dinh H."/>
            <person name="Forbes L."/>
            <person name="Fowler G."/>
            <person name="Francisco L."/>
            <person name="Fu Q."/>
            <person name="Gubbala S."/>
            <person name="Hale W."/>
            <person name="Han Y."/>
            <person name="Hemphill L."/>
            <person name="Highlander S.K."/>
            <person name="Hirani K."/>
            <person name="Hogues M."/>
            <person name="Jackson L."/>
            <person name="Jakkamsetti A."/>
            <person name="Javaid M."/>
            <person name="Jiang H."/>
            <person name="Korchina V."/>
            <person name="Kovar C."/>
            <person name="Lara F."/>
            <person name="Lee S."/>
            <person name="Mata R."/>
            <person name="Mathew T."/>
            <person name="Moen C."/>
            <person name="Morales K."/>
            <person name="Munidasa M."/>
            <person name="Nazareth L."/>
            <person name="Ngo R."/>
            <person name="Nguyen L."/>
            <person name="Okwuonu G."/>
            <person name="Ongeri F."/>
            <person name="Patil S."/>
            <person name="Petrosino J."/>
            <person name="Pham C."/>
            <person name="Pham P."/>
            <person name="Pu L.-L."/>
            <person name="Puazo M."/>
            <person name="Raj R."/>
            <person name="Reid J."/>
            <person name="Rouhana J."/>
            <person name="Saada N."/>
            <person name="Shang Y."/>
            <person name="Simmons D."/>
            <person name="Thornton R."/>
            <person name="Warren J."/>
            <person name="Weissenberger G."/>
            <person name="Zhang J."/>
            <person name="Zhang L."/>
            <person name="Zhou C."/>
            <person name="Zhu D."/>
            <person name="Muzny D."/>
            <person name="Worley K."/>
            <person name="Gibbs R."/>
        </authorList>
    </citation>
    <scope>NUCLEOTIDE SEQUENCE [LARGE SCALE GENOMIC DNA]</scope>
    <source>
        <strain evidence="1 2">F0268</strain>
    </source>
</reference>
<name>C2KV04_9FIRM</name>
<accession>C2KV04</accession>
<dbReference type="AlphaFoldDB" id="C2KV04"/>
<dbReference type="EMBL" id="ACKX01000034">
    <property type="protein sequence ID" value="EEJ52387.1"/>
    <property type="molecule type" value="Genomic_DNA"/>
</dbReference>
<proteinExistence type="predicted"/>
<protein>
    <submittedName>
        <fullName evidence="1">Uncharacterized protein</fullName>
    </submittedName>
</protein>
<dbReference type="InParanoid" id="C2KV04"/>
<sequence>MKKQTSILGNSNSLLKKSNPFSTQLKSRADSLRFLLCFFLPLCYSKEG</sequence>
<dbReference type="HOGENOM" id="CLU_3155599_0_0_9"/>
<evidence type="ECO:0000313" key="1">
    <source>
        <dbReference type="EMBL" id="EEJ52387.1"/>
    </source>
</evidence>
<comment type="caution">
    <text evidence="1">The sequence shown here is derived from an EMBL/GenBank/DDBJ whole genome shotgun (WGS) entry which is preliminary data.</text>
</comment>
<gene>
    <name evidence="1" type="ORF">HMPREF6123_0323</name>
</gene>
<dbReference type="Proteomes" id="UP000004121">
    <property type="component" value="Unassembled WGS sequence"/>
</dbReference>
<organism evidence="1 2">
    <name type="scientific">Oribacterium sinus F0268</name>
    <dbReference type="NCBI Taxonomy" id="585501"/>
    <lineage>
        <taxon>Bacteria</taxon>
        <taxon>Bacillati</taxon>
        <taxon>Bacillota</taxon>
        <taxon>Clostridia</taxon>
        <taxon>Lachnospirales</taxon>
        <taxon>Lachnospiraceae</taxon>
        <taxon>Oribacterium</taxon>
    </lineage>
</organism>
<dbReference type="STRING" id="585501.HMPREF6123_0323"/>
<evidence type="ECO:0000313" key="2">
    <source>
        <dbReference type="Proteomes" id="UP000004121"/>
    </source>
</evidence>
<keyword evidence="2" id="KW-1185">Reference proteome</keyword>